<dbReference type="AlphaFoldDB" id="A0AAV8UR69"/>
<comment type="caution">
    <text evidence="6">The sequence shown here is derived from an EMBL/GenBank/DDBJ whole genome shotgun (WGS) entry which is preliminary data.</text>
</comment>
<dbReference type="Proteomes" id="UP001157974">
    <property type="component" value="Unassembled WGS sequence"/>
</dbReference>
<dbReference type="PANTHER" id="PTHR36220">
    <property type="entry name" value="UNNAMED PRODUCT"/>
    <property type="match status" value="1"/>
</dbReference>
<feature type="chain" id="PRO_5043742834" evidence="5">
    <location>
        <begin position="25"/>
        <end position="523"/>
    </location>
</feature>
<dbReference type="EMBL" id="JAMWBK010000006">
    <property type="protein sequence ID" value="KAJ8904063.1"/>
    <property type="molecule type" value="Genomic_DNA"/>
</dbReference>
<name>A0AAV8UR69_9RHOD</name>
<evidence type="ECO:0000256" key="3">
    <source>
        <dbReference type="ARBA" id="ARBA00023180"/>
    </source>
</evidence>
<dbReference type="SUPFAM" id="SSF117281">
    <property type="entry name" value="Kelch motif"/>
    <property type="match status" value="1"/>
</dbReference>
<accession>A0AAV8UR69</accession>
<evidence type="ECO:0000256" key="5">
    <source>
        <dbReference type="SAM" id="SignalP"/>
    </source>
</evidence>
<gene>
    <name evidence="6" type="ORF">NDN08_000592</name>
</gene>
<keyword evidence="3" id="KW-0325">Glycoprotein</keyword>
<reference evidence="6 7" key="1">
    <citation type="journal article" date="2023" name="Nat. Commun.">
        <title>Origin of minicircular mitochondrial genomes in red algae.</title>
        <authorList>
            <person name="Lee Y."/>
            <person name="Cho C.H."/>
            <person name="Lee Y.M."/>
            <person name="Park S.I."/>
            <person name="Yang J.H."/>
            <person name="West J.A."/>
            <person name="Bhattacharya D."/>
            <person name="Yoon H.S."/>
        </authorList>
    </citation>
    <scope>NUCLEOTIDE SEQUENCE [LARGE SCALE GENOMIC DNA]</scope>
    <source>
        <strain evidence="6 7">CCMP1338</strain>
        <tissue evidence="6">Whole cell</tissue>
    </source>
</reference>
<keyword evidence="1 5" id="KW-0732">Signal</keyword>
<dbReference type="InterPro" id="IPR013519">
    <property type="entry name" value="Int_alpha_beta-p"/>
</dbReference>
<dbReference type="Gene3D" id="2.130.10.130">
    <property type="entry name" value="Integrin alpha, N-terminal"/>
    <property type="match status" value="1"/>
</dbReference>
<keyword evidence="2" id="KW-0677">Repeat</keyword>
<dbReference type="PANTHER" id="PTHR36220:SF1">
    <property type="entry name" value="GAMMA TUBULIN COMPLEX COMPONENT C-TERMINAL DOMAIN-CONTAINING PROTEIN"/>
    <property type="match status" value="1"/>
</dbReference>
<dbReference type="Pfam" id="PF14312">
    <property type="entry name" value="FG-GAP_2"/>
    <property type="match status" value="3"/>
</dbReference>
<organism evidence="6 7">
    <name type="scientific">Rhodosorus marinus</name>
    <dbReference type="NCBI Taxonomy" id="101924"/>
    <lineage>
        <taxon>Eukaryota</taxon>
        <taxon>Rhodophyta</taxon>
        <taxon>Stylonematophyceae</taxon>
        <taxon>Stylonematales</taxon>
        <taxon>Stylonemataceae</taxon>
        <taxon>Rhodosorus</taxon>
    </lineage>
</organism>
<evidence type="ECO:0000256" key="2">
    <source>
        <dbReference type="ARBA" id="ARBA00022737"/>
    </source>
</evidence>
<evidence type="ECO:0000256" key="4">
    <source>
        <dbReference type="PROSITE-ProRule" id="PRU00803"/>
    </source>
</evidence>
<evidence type="ECO:0000256" key="1">
    <source>
        <dbReference type="ARBA" id="ARBA00022729"/>
    </source>
</evidence>
<dbReference type="InterPro" id="IPR028994">
    <property type="entry name" value="Integrin_alpha_N"/>
</dbReference>
<sequence length="523" mass="56442">MKIGVLFTGLGLLVIVQICGSTSGCVETEFLQRLAASEASDSRFLGAGVSVWGDLLVAGAYGSEQFQGSAYVYRKVDGEWTEEARLVAPDGRPGDAFSFMQPVASENMVVLNAVKGRTGDGVRSGVVFVFEYQDNEWQMVQSLIPPVPREGDRFGISMSHSDGSLMIASDYAGDFAQGVVYHYQKGDSGLWEAVDEFVGVDEGDQFGEEVLVSGQWMAISAIHGDSDLVKDAGVVSVYQKVHGSWKKDAILIAPDGETGSRFGTGLAMTASGTLVVGANRAQGLSGEETGAVFVFQQSDYGWTLTDKLTANDGHARDEFGSRVTIDPSGSIIAVAASRDSTQGSCSGAVYIFSRCRDLVWKQVNKLYSPTHPQTGAMFGLVPVLTQDTLFVPCPRESVLGQQEGALYAYSIKKSSREPHCSLVVSDFRILKGTPFTAGFQYTNEENHEAILSILHSGHHLHTLRYPVPAGSGFRRVNLSADMLGELEKGLLVLQLDIVPVGKETLDSVCRDDTYLVKLIGIRW</sequence>
<protein>
    <submittedName>
        <fullName evidence="6">Uncharacterized protein</fullName>
    </submittedName>
</protein>
<dbReference type="InterPro" id="IPR015915">
    <property type="entry name" value="Kelch-typ_b-propeller"/>
</dbReference>
<feature type="repeat" description="FG-GAP" evidence="4">
    <location>
        <begin position="248"/>
        <end position="304"/>
    </location>
</feature>
<dbReference type="InterPro" id="IPR013517">
    <property type="entry name" value="FG-GAP"/>
</dbReference>
<dbReference type="PROSITE" id="PS51257">
    <property type="entry name" value="PROKAR_LIPOPROTEIN"/>
    <property type="match status" value="1"/>
</dbReference>
<evidence type="ECO:0000313" key="6">
    <source>
        <dbReference type="EMBL" id="KAJ8904063.1"/>
    </source>
</evidence>
<keyword evidence="7" id="KW-1185">Reference proteome</keyword>
<evidence type="ECO:0000313" key="7">
    <source>
        <dbReference type="Proteomes" id="UP001157974"/>
    </source>
</evidence>
<dbReference type="Gene3D" id="2.120.10.80">
    <property type="entry name" value="Kelch-type beta propeller"/>
    <property type="match status" value="1"/>
</dbReference>
<feature type="signal peptide" evidence="5">
    <location>
        <begin position="1"/>
        <end position="24"/>
    </location>
</feature>
<dbReference type="PROSITE" id="PS51470">
    <property type="entry name" value="FG_GAP"/>
    <property type="match status" value="1"/>
</dbReference>
<proteinExistence type="predicted"/>